<protein>
    <submittedName>
        <fullName evidence="3">Uncharacterized protein</fullName>
    </submittedName>
</protein>
<dbReference type="Proteomes" id="UP000236262">
    <property type="component" value="Unassembled WGS sequence"/>
</dbReference>
<name>A0A3G6RD04_CHRLC</name>
<accession>A0A3G6RD04</accession>
<feature type="transmembrane region" description="Helical" evidence="1">
    <location>
        <begin position="207"/>
        <end position="228"/>
    </location>
</feature>
<dbReference type="EMBL" id="PPEH01000018">
    <property type="protein sequence ID" value="PNW10959.1"/>
    <property type="molecule type" value="Genomic_DNA"/>
</dbReference>
<feature type="transmembrane region" description="Helical" evidence="1">
    <location>
        <begin position="167"/>
        <end position="187"/>
    </location>
</feature>
<keyword evidence="1" id="KW-0812">Transmembrane</keyword>
<reference evidence="2 5" key="2">
    <citation type="submission" date="2018-11" db="EMBL/GenBank/DDBJ databases">
        <title>Proposal to divide the Flavobacteriaceae and reorganize its genera based on Amino Acid Identity values calculated from whole genome sequences.</title>
        <authorList>
            <person name="Nicholson A.C."/>
            <person name="Gulvik C.A."/>
            <person name="Whitney A.M."/>
            <person name="Humrighouse B.W."/>
            <person name="Bell M."/>
            <person name="Holmes B."/>
            <person name="Steigerwalt A.G."/>
            <person name="Villarma A."/>
            <person name="Sheth M."/>
            <person name="Batra D."/>
            <person name="Pryor J."/>
            <person name="Bernardet J.-F."/>
            <person name="Hugo C."/>
            <person name="Kampfer P."/>
            <person name="Newman J."/>
            <person name="McQuiston J.R."/>
        </authorList>
    </citation>
    <scope>NUCLEOTIDE SEQUENCE [LARGE SCALE GENOMIC DNA]</scope>
    <source>
        <strain evidence="2 5">KC_1864</strain>
    </source>
</reference>
<evidence type="ECO:0000256" key="1">
    <source>
        <dbReference type="SAM" id="Phobius"/>
    </source>
</evidence>
<dbReference type="EMBL" id="CP033924">
    <property type="protein sequence ID" value="AZA82590.1"/>
    <property type="molecule type" value="Genomic_DNA"/>
</dbReference>
<organism evidence="3 4">
    <name type="scientific">Chryseobacterium lactis</name>
    <dbReference type="NCBI Taxonomy" id="1241981"/>
    <lineage>
        <taxon>Bacteria</taxon>
        <taxon>Pseudomonadati</taxon>
        <taxon>Bacteroidota</taxon>
        <taxon>Flavobacteriia</taxon>
        <taxon>Flavobacteriales</taxon>
        <taxon>Weeksellaceae</taxon>
        <taxon>Chryseobacterium group</taxon>
        <taxon>Chryseobacterium</taxon>
    </lineage>
</organism>
<dbReference type="AlphaFoldDB" id="A0A3G6RD04"/>
<evidence type="ECO:0000313" key="3">
    <source>
        <dbReference type="EMBL" id="PNW10959.1"/>
    </source>
</evidence>
<evidence type="ECO:0000313" key="2">
    <source>
        <dbReference type="EMBL" id="AZA82590.1"/>
    </source>
</evidence>
<keyword evidence="5" id="KW-1185">Reference proteome</keyword>
<proteinExistence type="predicted"/>
<sequence length="339" mass="39587">MTVNKFIFRAYPDFFKRIIILVISVLFCGLISYIIPGWDYLNTHLDALEDHFGKYIPLGILLVFYISLFCILYILLFNRLCKDFYISTTDNDQFTVSAKNQNEMSIKKDDFQFVGDKSFKIKGILDTTLRKHPKGISVRSFEQYLTTANKQQSAENSFSGSILPLSVLYISLALGFVFYIAFAIGIYKILFPHMEALQVLFRARSPLLMIMISVPFMAVFFLVMYYLYQQTILRKQLIKVNWSQNQLIASLGNKKYVFEKNEVKESIFFINRLTHLSKWLIIERKNGTRYMILCENEDNLAYQEFINSYVKNFDIDIEKASTTIGSESSSLMKKKYTHE</sequence>
<reference evidence="3 4" key="1">
    <citation type="submission" date="2018-01" db="EMBL/GenBank/DDBJ databases">
        <title>Draft genome sequences of Chryseobacterium lactis NCTC11390, Chryseobacterium oncorhynchi 701B-08, and Chryseobacterium viscerum 687B-08.</title>
        <authorList>
            <person name="Jeong J.-J."/>
            <person name="Lee Y.J."/>
            <person name="Park B."/>
            <person name="Choi I.-G."/>
            <person name="Kim K.D."/>
        </authorList>
    </citation>
    <scope>NUCLEOTIDE SEQUENCE [LARGE SCALE GENOMIC DNA]</scope>
    <source>
        <strain evidence="3 4">NCTC11390</strain>
    </source>
</reference>
<dbReference type="Proteomes" id="UP000279972">
    <property type="component" value="Chromosome"/>
</dbReference>
<evidence type="ECO:0000313" key="4">
    <source>
        <dbReference type="Proteomes" id="UP000236262"/>
    </source>
</evidence>
<evidence type="ECO:0000313" key="5">
    <source>
        <dbReference type="Proteomes" id="UP000279972"/>
    </source>
</evidence>
<feature type="transmembrane region" description="Helical" evidence="1">
    <location>
        <begin position="55"/>
        <end position="76"/>
    </location>
</feature>
<feature type="transmembrane region" description="Helical" evidence="1">
    <location>
        <begin position="14"/>
        <end position="35"/>
    </location>
</feature>
<gene>
    <name evidence="3" type="ORF">C1637_24955</name>
    <name evidence="2" type="ORF">EG342_12100</name>
</gene>
<keyword evidence="1" id="KW-0472">Membrane</keyword>
<keyword evidence="1" id="KW-1133">Transmembrane helix</keyword>
<dbReference type="KEGG" id="clac:EG342_12100"/>